<dbReference type="Proteomes" id="UP000247727">
    <property type="component" value="Unassembled WGS sequence"/>
</dbReference>
<evidence type="ECO:0000313" key="2">
    <source>
        <dbReference type="EMBL" id="PYF05924.1"/>
    </source>
</evidence>
<accession>A0A318TMR2</accession>
<proteinExistence type="predicted"/>
<reference evidence="2 3" key="1">
    <citation type="submission" date="2018-06" db="EMBL/GenBank/DDBJ databases">
        <title>Genomic Encyclopedia of Type Strains, Phase III (KMG-III): the genomes of soil and plant-associated and newly described type strains.</title>
        <authorList>
            <person name="Whitman W."/>
        </authorList>
    </citation>
    <scope>NUCLEOTIDE SEQUENCE [LARGE SCALE GENOMIC DNA]</scope>
    <source>
        <strain evidence="2 3">JA737</strain>
    </source>
</reference>
<dbReference type="EMBL" id="QJTK01000041">
    <property type="protein sequence ID" value="PYF05924.1"/>
    <property type="molecule type" value="Genomic_DNA"/>
</dbReference>
<comment type="caution">
    <text evidence="2">The sequence shown here is derived from an EMBL/GenBank/DDBJ whole genome shotgun (WGS) entry which is preliminary data.</text>
</comment>
<protein>
    <submittedName>
        <fullName evidence="2">Uncharacterized protein</fullName>
    </submittedName>
</protein>
<sequence length="79" mass="8834">MAFSFEDRARQKAAARARDEDRLARGEISAADLQKENAHFARALSGQNGPFRVGFPVKGKPGKRRYMEFPPNKAPKDDS</sequence>
<organism evidence="2 3">
    <name type="scientific">Rhodobacter viridis</name>
    <dbReference type="NCBI Taxonomy" id="1054202"/>
    <lineage>
        <taxon>Bacteria</taxon>
        <taxon>Pseudomonadati</taxon>
        <taxon>Pseudomonadota</taxon>
        <taxon>Alphaproteobacteria</taxon>
        <taxon>Rhodobacterales</taxon>
        <taxon>Rhodobacter group</taxon>
        <taxon>Rhodobacter</taxon>
    </lineage>
</organism>
<feature type="region of interest" description="Disordered" evidence="1">
    <location>
        <begin position="46"/>
        <end position="79"/>
    </location>
</feature>
<keyword evidence="3" id="KW-1185">Reference proteome</keyword>
<dbReference type="RefSeq" id="WP_146227972.1">
    <property type="nucleotide sequence ID" value="NZ_QJTK01000041.1"/>
</dbReference>
<evidence type="ECO:0000313" key="3">
    <source>
        <dbReference type="Proteomes" id="UP000247727"/>
    </source>
</evidence>
<dbReference type="AlphaFoldDB" id="A0A318TMR2"/>
<evidence type="ECO:0000256" key="1">
    <source>
        <dbReference type="SAM" id="MobiDB-lite"/>
    </source>
</evidence>
<gene>
    <name evidence="2" type="ORF">C8J30_1413</name>
</gene>
<feature type="region of interest" description="Disordered" evidence="1">
    <location>
        <begin position="1"/>
        <end position="21"/>
    </location>
</feature>
<dbReference type="OrthoDB" id="7692791at2"/>
<name>A0A318TMR2_9RHOB</name>